<dbReference type="PANTHER" id="PTHR10909">
    <property type="entry name" value="ELECTRON TRANSPORT OXIDOREDUCTASE"/>
    <property type="match status" value="1"/>
</dbReference>
<evidence type="ECO:0000256" key="2">
    <source>
        <dbReference type="ARBA" id="ARBA00005189"/>
    </source>
</evidence>
<dbReference type="GO" id="GO:0005504">
    <property type="term" value="F:fatty acid binding"/>
    <property type="evidence" value="ECO:0007669"/>
    <property type="project" value="TreeGrafter"/>
</dbReference>
<proteinExistence type="inferred from homology"/>
<accession>A0A0R3RSH9</accession>
<keyword evidence="5" id="KW-0274">FAD</keyword>
<dbReference type="InterPro" id="IPR036250">
    <property type="entry name" value="AcylCo_DH-like_C"/>
</dbReference>
<dbReference type="InterPro" id="IPR002655">
    <property type="entry name" value="Acyl-CoA_oxidase_C"/>
</dbReference>
<keyword evidence="8" id="KW-0443">Lipid metabolism</keyword>
<evidence type="ECO:0000259" key="9">
    <source>
        <dbReference type="Pfam" id="PF01756"/>
    </source>
</evidence>
<dbReference type="InterPro" id="IPR012258">
    <property type="entry name" value="Acyl-CoA_oxidase"/>
</dbReference>
<evidence type="ECO:0000256" key="1">
    <source>
        <dbReference type="ARBA" id="ARBA00001974"/>
    </source>
</evidence>
<evidence type="ECO:0000313" key="11">
    <source>
        <dbReference type="Proteomes" id="UP000050640"/>
    </source>
</evidence>
<evidence type="ECO:0000256" key="8">
    <source>
        <dbReference type="ARBA" id="ARBA00023098"/>
    </source>
</evidence>
<feature type="domain" description="Acyl-CoA oxidase C-alpha1" evidence="10">
    <location>
        <begin position="4"/>
        <end position="71"/>
    </location>
</feature>
<dbReference type="GO" id="GO:0071949">
    <property type="term" value="F:FAD binding"/>
    <property type="evidence" value="ECO:0007669"/>
    <property type="project" value="InterPro"/>
</dbReference>
<dbReference type="AlphaFoldDB" id="A0A0R3RSH9"/>
<dbReference type="Gene3D" id="1.20.140.10">
    <property type="entry name" value="Butyryl-CoA Dehydrogenase, subunit A, domain 3"/>
    <property type="match status" value="2"/>
</dbReference>
<comment type="pathway">
    <text evidence="2">Lipid metabolism.</text>
</comment>
<dbReference type="STRING" id="1147741.A0A0R3RSH9"/>
<comment type="cofactor">
    <cofactor evidence="1">
        <name>FAD</name>
        <dbReference type="ChEBI" id="CHEBI:57692"/>
    </cofactor>
</comment>
<dbReference type="GO" id="GO:0005777">
    <property type="term" value="C:peroxisome"/>
    <property type="evidence" value="ECO:0007669"/>
    <property type="project" value="InterPro"/>
</dbReference>
<dbReference type="GO" id="GO:0055088">
    <property type="term" value="P:lipid homeostasis"/>
    <property type="evidence" value="ECO:0007669"/>
    <property type="project" value="TreeGrafter"/>
</dbReference>
<dbReference type="SUPFAM" id="SSF47203">
    <property type="entry name" value="Acyl-CoA dehydrogenase C-terminal domain-like"/>
    <property type="match status" value="2"/>
</dbReference>
<dbReference type="Pfam" id="PF01756">
    <property type="entry name" value="ACOX"/>
    <property type="match status" value="1"/>
</dbReference>
<name>A0A0R3RSH9_9BILA</name>
<keyword evidence="4" id="KW-0285">Flavoprotein</keyword>
<dbReference type="GO" id="GO:0033540">
    <property type="term" value="P:fatty acid beta-oxidation using acyl-CoA oxidase"/>
    <property type="evidence" value="ECO:0007669"/>
    <property type="project" value="TreeGrafter"/>
</dbReference>
<evidence type="ECO:0000259" key="10">
    <source>
        <dbReference type="Pfam" id="PF22924"/>
    </source>
</evidence>
<comment type="similarity">
    <text evidence="3">Belongs to the acyl-CoA oxidase family.</text>
</comment>
<evidence type="ECO:0000256" key="4">
    <source>
        <dbReference type="ARBA" id="ARBA00022630"/>
    </source>
</evidence>
<dbReference type="Pfam" id="PF22924">
    <property type="entry name" value="ACOX_C_alpha1"/>
    <property type="match status" value="1"/>
</dbReference>
<feature type="domain" description="Acyl-CoA oxidase C-terminal" evidence="9">
    <location>
        <begin position="109"/>
        <end position="268"/>
    </location>
</feature>
<evidence type="ECO:0000313" key="12">
    <source>
        <dbReference type="WBParaSite" id="EEL_0000480101-mRNA-1"/>
    </source>
</evidence>
<dbReference type="Proteomes" id="UP000050640">
    <property type="component" value="Unplaced"/>
</dbReference>
<keyword evidence="6" id="KW-0276">Fatty acid metabolism</keyword>
<evidence type="ECO:0000256" key="6">
    <source>
        <dbReference type="ARBA" id="ARBA00022832"/>
    </source>
</evidence>
<dbReference type="InterPro" id="IPR055060">
    <property type="entry name" value="ACOX_C_alpha1"/>
</dbReference>
<keyword evidence="7" id="KW-0560">Oxidoreductase</keyword>
<dbReference type="PANTHER" id="PTHR10909:SF390">
    <property type="entry name" value="PEROXISOMAL ACYL-COENZYME A OXIDASE 3"/>
    <property type="match status" value="1"/>
</dbReference>
<keyword evidence="11" id="KW-1185">Reference proteome</keyword>
<dbReference type="WBParaSite" id="EEL_0000480101-mRNA-1">
    <property type="protein sequence ID" value="EEL_0000480101-mRNA-1"/>
    <property type="gene ID" value="EEL_0000480101"/>
</dbReference>
<dbReference type="FunFam" id="1.20.140.10:FF:000007">
    <property type="entry name" value="Acyl-coenzyme A oxidase"/>
    <property type="match status" value="1"/>
</dbReference>
<evidence type="ECO:0000256" key="3">
    <source>
        <dbReference type="ARBA" id="ARBA00006288"/>
    </source>
</evidence>
<sequence>MLSREIQILSCAAKVLSTEEGVKALDDARLACGAYGFLKSSRLNDLRDAFDPSRTFEGDNNILMQQVTYALISLSEEESSQDWNDSPLQSLVFLANKPQKFSTWKDDPLEDIANAYIWLLHFLISEVKEDIKDKVNSNCDKRQAKLEAQGEKCKMITYAYCELTILNCFRESLPTAPTFLRKILRRLAAVYAYNSIDKHIATFYIGGYCIGKQWGSTVKKRRRESEAAILPDAISVCDAFAPPDFLLHSILSSSDGQIYQNLIQYFMQFSRSIN</sequence>
<dbReference type="GO" id="GO:0016402">
    <property type="term" value="F:pristanoyl-CoA oxidase activity"/>
    <property type="evidence" value="ECO:0007669"/>
    <property type="project" value="TreeGrafter"/>
</dbReference>
<evidence type="ECO:0000256" key="5">
    <source>
        <dbReference type="ARBA" id="ARBA00022827"/>
    </source>
</evidence>
<protein>
    <submittedName>
        <fullName evidence="12">ACOX domain-containing protein</fullName>
    </submittedName>
</protein>
<evidence type="ECO:0000256" key="7">
    <source>
        <dbReference type="ARBA" id="ARBA00023002"/>
    </source>
</evidence>
<reference evidence="12" key="1">
    <citation type="submission" date="2017-02" db="UniProtKB">
        <authorList>
            <consortium name="WormBaseParasite"/>
        </authorList>
    </citation>
    <scope>IDENTIFICATION</scope>
</reference>
<organism evidence="11 12">
    <name type="scientific">Elaeophora elaphi</name>
    <dbReference type="NCBI Taxonomy" id="1147741"/>
    <lineage>
        <taxon>Eukaryota</taxon>
        <taxon>Metazoa</taxon>
        <taxon>Ecdysozoa</taxon>
        <taxon>Nematoda</taxon>
        <taxon>Chromadorea</taxon>
        <taxon>Rhabditida</taxon>
        <taxon>Spirurina</taxon>
        <taxon>Spiruromorpha</taxon>
        <taxon>Filarioidea</taxon>
        <taxon>Onchocercidae</taxon>
        <taxon>Elaeophora</taxon>
    </lineage>
</organism>